<dbReference type="eggNOG" id="ENOG502R5NS">
    <property type="taxonomic scope" value="Eukaryota"/>
</dbReference>
<feature type="compositionally biased region" description="Polar residues" evidence="1">
    <location>
        <begin position="44"/>
        <end position="87"/>
    </location>
</feature>
<dbReference type="Proteomes" id="UP000011115">
    <property type="component" value="Unassembled WGS sequence"/>
</dbReference>
<dbReference type="Gramene" id="PGSC0003DMT400088357">
    <property type="protein sequence ID" value="PGSC0003DMT400088357"/>
    <property type="gene ID" value="PGSC0003DMG400037928"/>
</dbReference>
<keyword evidence="2" id="KW-1133">Transmembrane helix</keyword>
<proteinExistence type="predicted"/>
<dbReference type="HOGENOM" id="CLU_1285233_0_0_1"/>
<evidence type="ECO:0000256" key="1">
    <source>
        <dbReference type="SAM" id="MobiDB-lite"/>
    </source>
</evidence>
<evidence type="ECO:0000313" key="4">
    <source>
        <dbReference type="Proteomes" id="UP000011115"/>
    </source>
</evidence>
<feature type="transmembrane region" description="Helical" evidence="2">
    <location>
        <begin position="186"/>
        <end position="205"/>
    </location>
</feature>
<name>M1DFT0_SOLTU</name>
<protein>
    <submittedName>
        <fullName evidence="3">Transposon MuDR mudrA</fullName>
    </submittedName>
</protein>
<keyword evidence="4" id="KW-1185">Reference proteome</keyword>
<reference evidence="4" key="1">
    <citation type="journal article" date="2011" name="Nature">
        <title>Genome sequence and analysis of the tuber crop potato.</title>
        <authorList>
            <consortium name="The Potato Genome Sequencing Consortium"/>
        </authorList>
    </citation>
    <scope>NUCLEOTIDE SEQUENCE [LARGE SCALE GENOMIC DNA]</scope>
    <source>
        <strain evidence="4">cv. DM1-3 516 R44</strain>
    </source>
</reference>
<keyword evidence="2" id="KW-0472">Membrane</keyword>
<evidence type="ECO:0000313" key="3">
    <source>
        <dbReference type="EnsemblPlants" id="PGSC0003DMT400088357"/>
    </source>
</evidence>
<dbReference type="PaxDb" id="4113-PGSC0003DMT400088357"/>
<dbReference type="EnsemblPlants" id="PGSC0003DMT400088357">
    <property type="protein sequence ID" value="PGSC0003DMT400088357"/>
    <property type="gene ID" value="PGSC0003DMG400037928"/>
</dbReference>
<sequence length="215" mass="24363">MLNIDYDVLNLLNGLKGVDFVYVYVVHPISRPLVVEEILVLPSTNDDVSSSPQKDNADVSSSPHKNMDDLSSSPQIDRVDVSSSQPFDENENRHLNQKQIPIVEEQSPRIEEHSDSDSLYGVDENIDNLSDLDEELLQARQSNIQEQVKENVDRVNLDEIPSSPVGIDAGFEDIYKDKRGRFECNSGVMTLILIAQILVVTLVKMKRILLRMMKW</sequence>
<organism evidence="3 4">
    <name type="scientific">Solanum tuberosum</name>
    <name type="common">Potato</name>
    <dbReference type="NCBI Taxonomy" id="4113"/>
    <lineage>
        <taxon>Eukaryota</taxon>
        <taxon>Viridiplantae</taxon>
        <taxon>Streptophyta</taxon>
        <taxon>Embryophyta</taxon>
        <taxon>Tracheophyta</taxon>
        <taxon>Spermatophyta</taxon>
        <taxon>Magnoliopsida</taxon>
        <taxon>eudicotyledons</taxon>
        <taxon>Gunneridae</taxon>
        <taxon>Pentapetalae</taxon>
        <taxon>asterids</taxon>
        <taxon>lamiids</taxon>
        <taxon>Solanales</taxon>
        <taxon>Solanaceae</taxon>
        <taxon>Solanoideae</taxon>
        <taxon>Solaneae</taxon>
        <taxon>Solanum</taxon>
    </lineage>
</organism>
<accession>M1DFT0</accession>
<feature type="region of interest" description="Disordered" evidence="1">
    <location>
        <begin position="44"/>
        <end position="118"/>
    </location>
</feature>
<dbReference type="AlphaFoldDB" id="M1DFT0"/>
<dbReference type="InParanoid" id="M1DFT0"/>
<keyword evidence="2" id="KW-0812">Transmembrane</keyword>
<reference evidence="3" key="2">
    <citation type="submission" date="2015-06" db="UniProtKB">
        <authorList>
            <consortium name="EnsemblPlants"/>
        </authorList>
    </citation>
    <scope>IDENTIFICATION</scope>
    <source>
        <strain evidence="3">DM1-3 516 R44</strain>
    </source>
</reference>
<evidence type="ECO:0000256" key="2">
    <source>
        <dbReference type="SAM" id="Phobius"/>
    </source>
</evidence>
<feature type="compositionally biased region" description="Basic and acidic residues" evidence="1">
    <location>
        <begin position="106"/>
        <end position="116"/>
    </location>
</feature>